<protein>
    <submittedName>
        <fullName evidence="1">Uncharacterized protein</fullName>
    </submittedName>
</protein>
<proteinExistence type="predicted"/>
<organism evidence="1 2">
    <name type="scientific">Galerina marginata (strain CBS 339.88)</name>
    <dbReference type="NCBI Taxonomy" id="685588"/>
    <lineage>
        <taxon>Eukaryota</taxon>
        <taxon>Fungi</taxon>
        <taxon>Dikarya</taxon>
        <taxon>Basidiomycota</taxon>
        <taxon>Agaricomycotina</taxon>
        <taxon>Agaricomycetes</taxon>
        <taxon>Agaricomycetidae</taxon>
        <taxon>Agaricales</taxon>
        <taxon>Agaricineae</taxon>
        <taxon>Strophariaceae</taxon>
        <taxon>Galerina</taxon>
    </lineage>
</organism>
<evidence type="ECO:0000313" key="1">
    <source>
        <dbReference type="EMBL" id="KDR83992.1"/>
    </source>
</evidence>
<sequence>MNQITILVAQSCRHFLCSRYQTHQPKCCANEVRSYFLSIHTKLNRLCAEKLNLSSILAGFHVLGFSAVRLDLRHRTQPLKFKNTHTSVPRCGVIPIVSVACQKESFPLSEGAIFVPKRLRRRKPGPKKRTQIATVDEEDALFTTTPTCSRDMVQTNSAASTDIFPARLLLCMAKRSIMIKREGTGLVENLV</sequence>
<accession>A0A067TNW9</accession>
<dbReference type="EMBL" id="KL142368">
    <property type="protein sequence ID" value="KDR83992.1"/>
    <property type="molecule type" value="Genomic_DNA"/>
</dbReference>
<dbReference type="Proteomes" id="UP000027222">
    <property type="component" value="Unassembled WGS sequence"/>
</dbReference>
<dbReference type="AlphaFoldDB" id="A0A067TNW9"/>
<name>A0A067TNW9_GALM3</name>
<keyword evidence="2" id="KW-1185">Reference proteome</keyword>
<reference evidence="2" key="1">
    <citation type="journal article" date="2014" name="Proc. Natl. Acad. Sci. U.S.A.">
        <title>Extensive sampling of basidiomycete genomes demonstrates inadequacy of the white-rot/brown-rot paradigm for wood decay fungi.</title>
        <authorList>
            <person name="Riley R."/>
            <person name="Salamov A.A."/>
            <person name="Brown D.W."/>
            <person name="Nagy L.G."/>
            <person name="Floudas D."/>
            <person name="Held B.W."/>
            <person name="Levasseur A."/>
            <person name="Lombard V."/>
            <person name="Morin E."/>
            <person name="Otillar R."/>
            <person name="Lindquist E.A."/>
            <person name="Sun H."/>
            <person name="LaButti K.M."/>
            <person name="Schmutz J."/>
            <person name="Jabbour D."/>
            <person name="Luo H."/>
            <person name="Baker S.E."/>
            <person name="Pisabarro A.G."/>
            <person name="Walton J.D."/>
            <person name="Blanchette R.A."/>
            <person name="Henrissat B."/>
            <person name="Martin F."/>
            <person name="Cullen D."/>
            <person name="Hibbett D.S."/>
            <person name="Grigoriev I.V."/>
        </authorList>
    </citation>
    <scope>NUCLEOTIDE SEQUENCE [LARGE SCALE GENOMIC DNA]</scope>
    <source>
        <strain evidence="2">CBS 339.88</strain>
    </source>
</reference>
<dbReference type="HOGENOM" id="CLU_1421491_0_0_1"/>
<gene>
    <name evidence="1" type="ORF">GALMADRAFT_690099</name>
</gene>
<evidence type="ECO:0000313" key="2">
    <source>
        <dbReference type="Proteomes" id="UP000027222"/>
    </source>
</evidence>